<evidence type="ECO:0000259" key="10">
    <source>
        <dbReference type="Pfam" id="PF17405"/>
    </source>
</evidence>
<dbReference type="InterPro" id="IPR035367">
    <property type="entry name" value="Nrap_D2"/>
</dbReference>
<evidence type="ECO:0000256" key="3">
    <source>
        <dbReference type="ARBA" id="ARBA00022884"/>
    </source>
</evidence>
<keyword evidence="4 5" id="KW-0539">Nucleus</keyword>
<evidence type="ECO:0000256" key="6">
    <source>
        <dbReference type="SAM" id="MobiDB-lite"/>
    </source>
</evidence>
<dbReference type="Pfam" id="PF17407">
    <property type="entry name" value="Nrap_D6"/>
    <property type="match status" value="1"/>
</dbReference>
<feature type="compositionally biased region" description="Acidic residues" evidence="6">
    <location>
        <begin position="45"/>
        <end position="57"/>
    </location>
</feature>
<dbReference type="InterPro" id="IPR035371">
    <property type="entry name" value="Nrap_D6"/>
</dbReference>
<reference evidence="13" key="1">
    <citation type="submission" date="2021-06" db="EMBL/GenBank/DDBJ databases">
        <authorList>
            <person name="Kallberg Y."/>
            <person name="Tangrot J."/>
            <person name="Rosling A."/>
        </authorList>
    </citation>
    <scope>NUCLEOTIDE SEQUENCE</scope>
    <source>
        <strain evidence="13">CL551</strain>
    </source>
</reference>
<evidence type="ECO:0000256" key="2">
    <source>
        <dbReference type="ARBA" id="ARBA00006674"/>
    </source>
</evidence>
<dbReference type="OrthoDB" id="10251401at2759"/>
<feature type="compositionally biased region" description="Polar residues" evidence="6">
    <location>
        <begin position="13"/>
        <end position="23"/>
    </location>
</feature>
<name>A0A9N9G3N1_9GLOM</name>
<keyword evidence="5" id="KW-0698">rRNA processing</keyword>
<evidence type="ECO:0000256" key="5">
    <source>
        <dbReference type="RuleBase" id="RU364032"/>
    </source>
</evidence>
<dbReference type="InterPro" id="IPR035370">
    <property type="entry name" value="Nrap_D5"/>
</dbReference>
<dbReference type="EMBL" id="CAJVPV010004700">
    <property type="protein sequence ID" value="CAG8577764.1"/>
    <property type="molecule type" value="Genomic_DNA"/>
</dbReference>
<accession>A0A9N9G3N1</accession>
<feature type="domain" description="Nrap protein" evidence="8">
    <location>
        <begin position="394"/>
        <end position="539"/>
    </location>
</feature>
<dbReference type="InterPro" id="IPR035369">
    <property type="entry name" value="Nrap_D4"/>
</dbReference>
<dbReference type="GO" id="GO:0006364">
    <property type="term" value="P:rRNA processing"/>
    <property type="evidence" value="ECO:0007669"/>
    <property type="project" value="UniProtKB-KW"/>
</dbReference>
<dbReference type="InterPro" id="IPR005554">
    <property type="entry name" value="NOL6/Upt22"/>
</dbReference>
<dbReference type="GO" id="GO:0032545">
    <property type="term" value="C:CURI complex"/>
    <property type="evidence" value="ECO:0007669"/>
    <property type="project" value="TreeGrafter"/>
</dbReference>
<protein>
    <recommendedName>
        <fullName evidence="5">U3 small nucleolar RNA-associated protein 22</fullName>
    </recommendedName>
</protein>
<dbReference type="GO" id="GO:0003723">
    <property type="term" value="F:RNA binding"/>
    <property type="evidence" value="ECO:0007669"/>
    <property type="project" value="UniProtKB-KW"/>
</dbReference>
<comment type="caution">
    <text evidence="13">The sequence shown here is derived from an EMBL/GenBank/DDBJ whole genome shotgun (WGS) entry which is preliminary data.</text>
</comment>
<dbReference type="InterPro" id="IPR035082">
    <property type="entry name" value="Nrap_D1"/>
</dbReference>
<dbReference type="Pfam" id="PF17406">
    <property type="entry name" value="Nrap_D5"/>
    <property type="match status" value="1"/>
</dbReference>
<dbReference type="PANTHER" id="PTHR17972">
    <property type="entry name" value="NUCLEOLAR RNA-ASSOCIATED PROTEIN"/>
    <property type="match status" value="1"/>
</dbReference>
<dbReference type="GO" id="GO:0034456">
    <property type="term" value="C:UTP-C complex"/>
    <property type="evidence" value="ECO:0007669"/>
    <property type="project" value="TreeGrafter"/>
</dbReference>
<comment type="similarity">
    <text evidence="2 5">Belongs to the NRAP family.</text>
</comment>
<keyword evidence="3 5" id="KW-0694">RNA-binding</keyword>
<dbReference type="Pfam" id="PF17405">
    <property type="entry name" value="Nrap_D4"/>
    <property type="match status" value="1"/>
</dbReference>
<dbReference type="GO" id="GO:0032040">
    <property type="term" value="C:small-subunit processome"/>
    <property type="evidence" value="ECO:0007669"/>
    <property type="project" value="TreeGrafter"/>
</dbReference>
<feature type="domain" description="Nrap protein" evidence="10">
    <location>
        <begin position="727"/>
        <end position="938"/>
    </location>
</feature>
<feature type="domain" description="Nrap protein" evidence="9">
    <location>
        <begin position="544"/>
        <end position="701"/>
    </location>
</feature>
<feature type="domain" description="Nrap protein" evidence="11">
    <location>
        <begin position="941"/>
        <end position="1109"/>
    </location>
</feature>
<evidence type="ECO:0000259" key="11">
    <source>
        <dbReference type="Pfam" id="PF17406"/>
    </source>
</evidence>
<comment type="subcellular location">
    <subcellularLocation>
        <location evidence="1 5">Nucleus</location>
        <location evidence="1 5">Nucleolus</location>
    </subcellularLocation>
</comment>
<keyword evidence="14" id="KW-1185">Reference proteome</keyword>
<dbReference type="Pfam" id="PF17403">
    <property type="entry name" value="Nrap_D2"/>
    <property type="match status" value="1"/>
</dbReference>
<feature type="region of interest" description="Disordered" evidence="6">
    <location>
        <begin position="1"/>
        <end position="60"/>
    </location>
</feature>
<feature type="region of interest" description="Disordered" evidence="6">
    <location>
        <begin position="339"/>
        <end position="365"/>
    </location>
</feature>
<dbReference type="Pfam" id="PF03813">
    <property type="entry name" value="Nrap"/>
    <property type="match status" value="1"/>
</dbReference>
<evidence type="ECO:0000313" key="14">
    <source>
        <dbReference type="Proteomes" id="UP000789342"/>
    </source>
</evidence>
<organism evidence="13 14">
    <name type="scientific">Acaulospora morrowiae</name>
    <dbReference type="NCBI Taxonomy" id="94023"/>
    <lineage>
        <taxon>Eukaryota</taxon>
        <taxon>Fungi</taxon>
        <taxon>Fungi incertae sedis</taxon>
        <taxon>Mucoromycota</taxon>
        <taxon>Glomeromycotina</taxon>
        <taxon>Glomeromycetes</taxon>
        <taxon>Diversisporales</taxon>
        <taxon>Acaulosporaceae</taxon>
        <taxon>Acaulospora</taxon>
    </lineage>
</organism>
<evidence type="ECO:0000259" key="8">
    <source>
        <dbReference type="Pfam" id="PF17403"/>
    </source>
</evidence>
<dbReference type="Proteomes" id="UP000789342">
    <property type="component" value="Unassembled WGS sequence"/>
</dbReference>
<dbReference type="GO" id="GO:0006409">
    <property type="term" value="P:tRNA export from nucleus"/>
    <property type="evidence" value="ECO:0007669"/>
    <property type="project" value="TreeGrafter"/>
</dbReference>
<dbReference type="PANTHER" id="PTHR17972:SF0">
    <property type="entry name" value="NUCLEOLAR PROTEIN 6"/>
    <property type="match status" value="1"/>
</dbReference>
<gene>
    <name evidence="13" type="ORF">AMORRO_LOCUS6769</name>
</gene>
<evidence type="ECO:0000313" key="13">
    <source>
        <dbReference type="EMBL" id="CAG8577764.1"/>
    </source>
</evidence>
<evidence type="ECO:0000259" key="9">
    <source>
        <dbReference type="Pfam" id="PF17404"/>
    </source>
</evidence>
<feature type="compositionally biased region" description="Basic residues" evidence="6">
    <location>
        <begin position="1"/>
        <end position="10"/>
    </location>
</feature>
<dbReference type="Gene3D" id="1.10.1410.10">
    <property type="match status" value="2"/>
</dbReference>
<sequence length="1259" mass="145179">MTSKGHKRKLSPVLSTEESSTENPRPKKRVTFSTALNTTETYQIETEEESDDDDLMSDDSHTSWADRIKNDLDPIHDIQTLTNTALNSGVYMEEMLGGLIETKKGEKKNEIVEESNGETIEDEGTNGLKETTDLFKSNIFKLQIDELLKEISIDFTATSRLENALNKLKQIFENMNDKLDLPIKLAKSIFDKKYNITIPFPDPGPTCVQYKFGFEKPTAFYLVGSYPLKGVIRRRQGFNVDVAVIMPKSIFQEKDYMNYRYFYKRAYYLAVLAAALQDETSGFSAKVKFDTLDGDRRRPIILLESSDDDSDTDYSALNCTIRIIPCIPMDLFPQQRLSPSRNNVRPLRDQNTEDQQDQSHSLPPTPQYNSAILKDAYFVSHLNLLYKHTKDCPAFIDACKLAKVWLHQRGFDLEKNGSNGFNGFLWSMLMIYLLHDGGPNGDKKLANAYSSYQLIKGTMDFLANHNFLESPVFMNNSEFTRKSFIENFDAVFVDDSGTLNLFSGISRTELEHLQFEAKLAMKYFNESVEDRFDAIFLRKVDDMKLKYDNVARIVQLPVKYEEYTDSVKLDYPDQFIYFARTIPSLLKRGLTNRIKLITIHYDKLPPWSISERPKAYNSAKINFYLGFLLNPEESNRLVDYGPTPEDENAAKEFQKLWGKKAEVRRFKDGKILECVVWDYNGIESRGLIINKIVLYLLSLHYGIKDEGIRYFAGQFNKFVKPSPAVPMQIFDQDTIDKGFQPVMTAYDELSKVLLSIEDLPLKISNIRATSSALRYASVFVPQPCQQSQKKPKKLGMYLISRKYDPDTLHYCEPIDILIQFEVSTKWPNDLVAVQKMKLAFYIKISEQLKSNIHGIKATVVTKNSDTIISPTSYLEIFISGYAFRCRIYYEREISMLERVIGDKTSLSRKKEVYKNALEVDKRLFIDLPLHSSQIQTLCNKYPSLSLTIRLAKRWFMAHLLEGHVDEEFIEVLSAFVYLEPQPWSRPASGFVGFLRVLKVISAWDWKNEPMIVDLGENLYSDTSSPISSDHDKASSVVEEVKKKFRDIRGNADNEHGTLFIATTSGQIWGMDKPCKVVARRIQDLAHAAITCIDDIMNKETTTRFKSLFVAPLKDYDVLIFLDPIQCPRYYQNISVEKKHLLQLVSKKFIWSTIEYYREKSKWTGFDPVEWYLNELRGLYSDIALFFHNKYGGDIIGVVWKPIYFMPRPWKVNLGYSSMLTESETPHGKDLNLVTLNSKAIALEMIRLGQRLVTRYEFRK</sequence>
<dbReference type="Pfam" id="PF17404">
    <property type="entry name" value="Nrap_D3"/>
    <property type="match status" value="1"/>
</dbReference>
<feature type="domain" description="Nrap protein" evidence="7">
    <location>
        <begin position="240"/>
        <end position="390"/>
    </location>
</feature>
<evidence type="ECO:0000259" key="12">
    <source>
        <dbReference type="Pfam" id="PF17407"/>
    </source>
</evidence>
<keyword evidence="5" id="KW-0690">Ribosome biogenesis</keyword>
<feature type="domain" description="Nrap protein" evidence="12">
    <location>
        <begin position="1112"/>
        <end position="1254"/>
    </location>
</feature>
<evidence type="ECO:0000259" key="7">
    <source>
        <dbReference type="Pfam" id="PF03813"/>
    </source>
</evidence>
<dbReference type="AlphaFoldDB" id="A0A9N9G3N1"/>
<proteinExistence type="inferred from homology"/>
<evidence type="ECO:0000256" key="4">
    <source>
        <dbReference type="ARBA" id="ARBA00023242"/>
    </source>
</evidence>
<evidence type="ECO:0000256" key="1">
    <source>
        <dbReference type="ARBA" id="ARBA00004604"/>
    </source>
</evidence>
<dbReference type="InterPro" id="IPR035368">
    <property type="entry name" value="Nrap_D3"/>
</dbReference>
<dbReference type="Gene3D" id="3.30.70.3030">
    <property type="match status" value="1"/>
</dbReference>
<keyword evidence="5" id="KW-0687">Ribonucleoprotein</keyword>